<dbReference type="CDD" id="cd03419">
    <property type="entry name" value="GRX_GRXh_1_2_like"/>
    <property type="match status" value="1"/>
</dbReference>
<keyword evidence="7" id="KW-1185">Reference proteome</keyword>
<dbReference type="InterPro" id="IPR011767">
    <property type="entry name" value="GLR_AS"/>
</dbReference>
<comment type="caution">
    <text evidence="6">The sequence shown here is derived from an EMBL/GenBank/DDBJ whole genome shotgun (WGS) entry which is preliminary data.</text>
</comment>
<dbReference type="InterPro" id="IPR002109">
    <property type="entry name" value="Glutaredoxin"/>
</dbReference>
<organism evidence="6 7">
    <name type="scientific">Smittium megazygosporum</name>
    <dbReference type="NCBI Taxonomy" id="133381"/>
    <lineage>
        <taxon>Eukaryota</taxon>
        <taxon>Fungi</taxon>
        <taxon>Fungi incertae sedis</taxon>
        <taxon>Zoopagomycota</taxon>
        <taxon>Kickxellomycotina</taxon>
        <taxon>Harpellomycetes</taxon>
        <taxon>Harpellales</taxon>
        <taxon>Legeriomycetaceae</taxon>
        <taxon>Smittium</taxon>
    </lineage>
</organism>
<dbReference type="Proteomes" id="UP000245609">
    <property type="component" value="Unassembled WGS sequence"/>
</dbReference>
<name>A0A2T9ZAK6_9FUNG</name>
<proteinExistence type="predicted"/>
<evidence type="ECO:0000313" key="7">
    <source>
        <dbReference type="Proteomes" id="UP000245609"/>
    </source>
</evidence>
<dbReference type="InterPro" id="IPR036249">
    <property type="entry name" value="Thioredoxin-like_sf"/>
</dbReference>
<keyword evidence="3" id="KW-1015">Disulfide bond</keyword>
<dbReference type="PANTHER" id="PTHR45694:SF18">
    <property type="entry name" value="GLUTAREDOXIN-1-RELATED"/>
    <property type="match status" value="1"/>
</dbReference>
<evidence type="ECO:0000256" key="2">
    <source>
        <dbReference type="ARBA" id="ARBA00022982"/>
    </source>
</evidence>
<feature type="domain" description="Glutaredoxin" evidence="5">
    <location>
        <begin position="87"/>
        <end position="148"/>
    </location>
</feature>
<dbReference type="PANTHER" id="PTHR45694">
    <property type="entry name" value="GLUTAREDOXIN 2"/>
    <property type="match status" value="1"/>
</dbReference>
<dbReference type="PRINTS" id="PR00160">
    <property type="entry name" value="GLUTAREDOXIN"/>
</dbReference>
<dbReference type="Pfam" id="PF00462">
    <property type="entry name" value="Glutaredoxin"/>
    <property type="match status" value="1"/>
</dbReference>
<dbReference type="STRING" id="133381.A0A2T9ZAK6"/>
<dbReference type="OrthoDB" id="418495at2759"/>
<protein>
    <recommendedName>
        <fullName evidence="5">Glutaredoxin domain-containing protein</fullName>
    </recommendedName>
</protein>
<accession>A0A2T9ZAK6</accession>
<dbReference type="GO" id="GO:0015038">
    <property type="term" value="F:glutathione disulfide oxidoreductase activity"/>
    <property type="evidence" value="ECO:0007669"/>
    <property type="project" value="TreeGrafter"/>
</dbReference>
<dbReference type="NCBIfam" id="TIGR02180">
    <property type="entry name" value="GRX_euk"/>
    <property type="match status" value="1"/>
</dbReference>
<dbReference type="GO" id="GO:0034599">
    <property type="term" value="P:cellular response to oxidative stress"/>
    <property type="evidence" value="ECO:0007669"/>
    <property type="project" value="TreeGrafter"/>
</dbReference>
<sequence length="169" mass="18414">MRLIVNSAFKPKYLRTGVLPALSLVSSRLSLPSTNSRFTNLSNSSFASTGILTLKSNFTVSTTTHTAEKLSSVKSRVEGQIAASPNILYSKTYCPFCSRAKNELDKLGIAYSVVELDVDPNGSDIQALLAELTGQRTVPNIFLNHKHVGGCDDLLYLLETGKINDYIKV</sequence>
<evidence type="ECO:0000256" key="1">
    <source>
        <dbReference type="ARBA" id="ARBA00022448"/>
    </source>
</evidence>
<dbReference type="PROSITE" id="PS00195">
    <property type="entry name" value="GLUTAREDOXIN_1"/>
    <property type="match status" value="1"/>
</dbReference>
<dbReference type="InterPro" id="IPR011899">
    <property type="entry name" value="Glutaredoxin_euk/vir"/>
</dbReference>
<gene>
    <name evidence="6" type="ORF">BB560_003961</name>
</gene>
<evidence type="ECO:0000256" key="4">
    <source>
        <dbReference type="ARBA" id="ARBA00023284"/>
    </source>
</evidence>
<dbReference type="PROSITE" id="PS51354">
    <property type="entry name" value="GLUTAREDOXIN_2"/>
    <property type="match status" value="1"/>
</dbReference>
<dbReference type="Gene3D" id="3.40.30.10">
    <property type="entry name" value="Glutaredoxin"/>
    <property type="match status" value="1"/>
</dbReference>
<reference evidence="6 7" key="1">
    <citation type="journal article" date="2018" name="MBio">
        <title>Comparative Genomics Reveals the Core Gene Toolbox for the Fungus-Insect Symbiosis.</title>
        <authorList>
            <person name="Wang Y."/>
            <person name="Stata M."/>
            <person name="Wang W."/>
            <person name="Stajich J.E."/>
            <person name="White M.M."/>
            <person name="Moncalvo J.M."/>
        </authorList>
    </citation>
    <scope>NUCLEOTIDE SEQUENCE [LARGE SCALE GENOMIC DNA]</scope>
    <source>
        <strain evidence="6 7">SC-DP-2</strain>
    </source>
</reference>
<dbReference type="InterPro" id="IPR014025">
    <property type="entry name" value="Glutaredoxin_subgr"/>
</dbReference>
<keyword evidence="2" id="KW-0249">Electron transport</keyword>
<evidence type="ECO:0000256" key="3">
    <source>
        <dbReference type="ARBA" id="ARBA00023157"/>
    </source>
</evidence>
<keyword evidence="4" id="KW-0676">Redox-active center</keyword>
<dbReference type="SUPFAM" id="SSF52833">
    <property type="entry name" value="Thioredoxin-like"/>
    <property type="match status" value="1"/>
</dbReference>
<dbReference type="EMBL" id="MBFS01000941">
    <property type="protein sequence ID" value="PVV01614.1"/>
    <property type="molecule type" value="Genomic_DNA"/>
</dbReference>
<evidence type="ECO:0000313" key="6">
    <source>
        <dbReference type="EMBL" id="PVV01614.1"/>
    </source>
</evidence>
<dbReference type="AlphaFoldDB" id="A0A2T9ZAK6"/>
<evidence type="ECO:0000259" key="5">
    <source>
        <dbReference type="Pfam" id="PF00462"/>
    </source>
</evidence>
<keyword evidence="1" id="KW-0813">Transport</keyword>
<dbReference type="GO" id="GO:0005737">
    <property type="term" value="C:cytoplasm"/>
    <property type="evidence" value="ECO:0007669"/>
    <property type="project" value="TreeGrafter"/>
</dbReference>